<proteinExistence type="predicted"/>
<evidence type="ECO:0000313" key="2">
    <source>
        <dbReference type="Proteomes" id="UP000625711"/>
    </source>
</evidence>
<dbReference type="Proteomes" id="UP000625711">
    <property type="component" value="Unassembled WGS sequence"/>
</dbReference>
<reference evidence="1" key="1">
    <citation type="submission" date="2020-08" db="EMBL/GenBank/DDBJ databases">
        <title>Genome sequencing and assembly of the red palm weevil Rhynchophorus ferrugineus.</title>
        <authorList>
            <person name="Dias G.B."/>
            <person name="Bergman C.M."/>
            <person name="Manee M."/>
        </authorList>
    </citation>
    <scope>NUCLEOTIDE SEQUENCE</scope>
    <source>
        <strain evidence="1">AA-2017</strain>
        <tissue evidence="1">Whole larva</tissue>
    </source>
</reference>
<organism evidence="1 2">
    <name type="scientific">Rhynchophorus ferrugineus</name>
    <name type="common">Red palm weevil</name>
    <name type="synonym">Curculio ferrugineus</name>
    <dbReference type="NCBI Taxonomy" id="354439"/>
    <lineage>
        <taxon>Eukaryota</taxon>
        <taxon>Metazoa</taxon>
        <taxon>Ecdysozoa</taxon>
        <taxon>Arthropoda</taxon>
        <taxon>Hexapoda</taxon>
        <taxon>Insecta</taxon>
        <taxon>Pterygota</taxon>
        <taxon>Neoptera</taxon>
        <taxon>Endopterygota</taxon>
        <taxon>Coleoptera</taxon>
        <taxon>Polyphaga</taxon>
        <taxon>Cucujiformia</taxon>
        <taxon>Curculionidae</taxon>
        <taxon>Dryophthorinae</taxon>
        <taxon>Rhynchophorus</taxon>
    </lineage>
</organism>
<dbReference type="EMBL" id="JAACXV010013968">
    <property type="protein sequence ID" value="KAF7271410.1"/>
    <property type="molecule type" value="Genomic_DNA"/>
</dbReference>
<comment type="caution">
    <text evidence="1">The sequence shown here is derived from an EMBL/GenBank/DDBJ whole genome shotgun (WGS) entry which is preliminary data.</text>
</comment>
<sequence length="90" mass="9758">MHFRRLLFEAGSPVPPPPSSDCAEVFSRCSQIKIYIIGAPGPTKPGPFFVGDIKAYKFVPLDLRPDGGGGGGRPCEAGLPSRYRRCKIRP</sequence>
<protein>
    <submittedName>
        <fullName evidence="1">Uncharacterized protein</fullName>
    </submittedName>
</protein>
<name>A0A834M9G2_RHYFE</name>
<accession>A0A834M9G2</accession>
<keyword evidence="2" id="KW-1185">Reference proteome</keyword>
<dbReference type="AlphaFoldDB" id="A0A834M9G2"/>
<gene>
    <name evidence="1" type="ORF">GWI33_015710</name>
</gene>
<evidence type="ECO:0000313" key="1">
    <source>
        <dbReference type="EMBL" id="KAF7271410.1"/>
    </source>
</evidence>